<keyword evidence="3" id="KW-1185">Reference proteome</keyword>
<dbReference type="RefSeq" id="WP_158929616.1">
    <property type="nucleotide sequence ID" value="NZ_CP047020.1"/>
</dbReference>
<feature type="compositionally biased region" description="Basic and acidic residues" evidence="1">
    <location>
        <begin position="28"/>
        <end position="44"/>
    </location>
</feature>
<dbReference type="Pfam" id="PF19746">
    <property type="entry name" value="DUF6233"/>
    <property type="match status" value="1"/>
</dbReference>
<name>A0A6I6NEL5_9ACTN</name>
<proteinExistence type="predicted"/>
<dbReference type="EMBL" id="CP047020">
    <property type="protein sequence ID" value="QHA09329.1"/>
    <property type="molecule type" value="Genomic_DNA"/>
</dbReference>
<accession>A0A6I6NEL5</accession>
<organism evidence="2 3">
    <name type="scientific">Streptomyces broussonetiae</name>
    <dbReference type="NCBI Taxonomy" id="2686304"/>
    <lineage>
        <taxon>Bacteria</taxon>
        <taxon>Bacillati</taxon>
        <taxon>Actinomycetota</taxon>
        <taxon>Actinomycetes</taxon>
        <taxon>Kitasatosporales</taxon>
        <taxon>Streptomycetaceae</taxon>
        <taxon>Streptomyces</taxon>
    </lineage>
</organism>
<reference evidence="2 3" key="1">
    <citation type="submission" date="2019-12" db="EMBL/GenBank/DDBJ databases">
        <title>Streptomyces sp. strain T44 isolated from rhizosphere soil of Broussonetia papyrifera.</title>
        <authorList>
            <person name="Mo P."/>
        </authorList>
    </citation>
    <scope>NUCLEOTIDE SEQUENCE [LARGE SCALE GENOMIC DNA]</scope>
    <source>
        <strain evidence="2 3">T44</strain>
    </source>
</reference>
<dbReference type="Proteomes" id="UP000436138">
    <property type="component" value="Chromosome"/>
</dbReference>
<evidence type="ECO:0000313" key="2">
    <source>
        <dbReference type="EMBL" id="QHA09329.1"/>
    </source>
</evidence>
<dbReference type="KEGG" id="sbro:GQF42_00435"/>
<sequence>MLRFARRVVEQQTARQLALIDRWIADEERRERERRQGEQSRPPEPDWLIQYGLNRSNVDAVHTGSCWTAATSGRCRPATRQQALDALRREVPACPHCRPDTALGILD</sequence>
<evidence type="ECO:0000256" key="1">
    <source>
        <dbReference type="SAM" id="MobiDB-lite"/>
    </source>
</evidence>
<dbReference type="InterPro" id="IPR046200">
    <property type="entry name" value="DUF6233"/>
</dbReference>
<evidence type="ECO:0000313" key="3">
    <source>
        <dbReference type="Proteomes" id="UP000436138"/>
    </source>
</evidence>
<gene>
    <name evidence="2" type="ORF">GQF42_00435</name>
</gene>
<feature type="region of interest" description="Disordered" evidence="1">
    <location>
        <begin position="28"/>
        <end position="47"/>
    </location>
</feature>
<protein>
    <submittedName>
        <fullName evidence="2">Uncharacterized protein</fullName>
    </submittedName>
</protein>
<dbReference type="AlphaFoldDB" id="A0A6I6NEL5"/>